<proteinExistence type="predicted"/>
<dbReference type="EMBL" id="CASHSV030000024">
    <property type="protein sequence ID" value="CAJ2642053.1"/>
    <property type="molecule type" value="Genomic_DNA"/>
</dbReference>
<protein>
    <submittedName>
        <fullName evidence="1">Uncharacterized protein</fullName>
    </submittedName>
</protein>
<accession>A0ACB0JEF3</accession>
<keyword evidence="2" id="KW-1185">Reference proteome</keyword>
<evidence type="ECO:0000313" key="2">
    <source>
        <dbReference type="Proteomes" id="UP001177021"/>
    </source>
</evidence>
<gene>
    <name evidence="1" type="ORF">MILVUS5_LOCUS11589</name>
</gene>
<evidence type="ECO:0000313" key="1">
    <source>
        <dbReference type="EMBL" id="CAJ2642053.1"/>
    </source>
</evidence>
<reference evidence="1" key="1">
    <citation type="submission" date="2023-10" db="EMBL/GenBank/DDBJ databases">
        <authorList>
            <person name="Rodriguez Cubillos JULIANA M."/>
            <person name="De Vega J."/>
        </authorList>
    </citation>
    <scope>NUCLEOTIDE SEQUENCE</scope>
</reference>
<name>A0ACB0JEF3_TRIPR</name>
<dbReference type="Proteomes" id="UP001177021">
    <property type="component" value="Unassembled WGS sequence"/>
</dbReference>
<organism evidence="1 2">
    <name type="scientific">Trifolium pratense</name>
    <name type="common">Red clover</name>
    <dbReference type="NCBI Taxonomy" id="57577"/>
    <lineage>
        <taxon>Eukaryota</taxon>
        <taxon>Viridiplantae</taxon>
        <taxon>Streptophyta</taxon>
        <taxon>Embryophyta</taxon>
        <taxon>Tracheophyta</taxon>
        <taxon>Spermatophyta</taxon>
        <taxon>Magnoliopsida</taxon>
        <taxon>eudicotyledons</taxon>
        <taxon>Gunneridae</taxon>
        <taxon>Pentapetalae</taxon>
        <taxon>rosids</taxon>
        <taxon>fabids</taxon>
        <taxon>Fabales</taxon>
        <taxon>Fabaceae</taxon>
        <taxon>Papilionoideae</taxon>
        <taxon>50 kb inversion clade</taxon>
        <taxon>NPAAA clade</taxon>
        <taxon>Hologalegina</taxon>
        <taxon>IRL clade</taxon>
        <taxon>Trifolieae</taxon>
        <taxon>Trifolium</taxon>
    </lineage>
</organism>
<comment type="caution">
    <text evidence="1">The sequence shown here is derived from an EMBL/GenBank/DDBJ whole genome shotgun (WGS) entry which is preliminary data.</text>
</comment>
<sequence>MRLRENGEVKNMIVYSGNSFHCLHDEDCTYHCPIDTIFDCSNNQCRCIEKFHVVNVLVDGAQVEIQIVEELGYALGEDTCLFEEESETEEYQSEFGERHDDLEARRNIDVMVESLVEGLGTDDCVDLQVRGDVEMTDKKEVSQDAEKVVEEEVERDADTVNSARDCVESSNKRSSFPKVGIISGRDECTLSRRKRSDSCPPKVSRSIISGPWSLEWLHDHNYGDAEVIFSASKRLITRDHNGVRKQKGSQIDPRRRKERGLLSHPLHSIKKVARMPSKDRREVLKVLKKNVRHRRGGDGVNRSCSMSCRVSSEESSSSLSVNNDWQNWVAMQGTEQMAVDDVSQHAFSFRPLVGASGRLLTLWDTSEVEVWTTETCDHVLWCRGRFVKSGDEFLLANVYAPCDDGAMQGLWESLSARINMTGRERVCICGDFNAVRQPDERRSSRGSQRSADIVPFNHFIDANNLIDLPLIGRKFTWFKGDGLAMSRLDRFLLSEEWCLTWPNCKQVANLRGLSDDCPLVLSASEEDWGPRPSRMLKCWTDVPGYNLFVREKWNSLHVDGWGGIESLKERLSVLDQKGEEEELTEVEFSELHGVTADIHSMSRLHASISWQQSRSLWLKEGDANSKYFHSVLAGRRRRNAISVIQMGGVTLEGVNPIRRAVFSHFASHFKNPNVDRPGVDNLQFKRLNHLECSSLIKPFSETEVKSAVWDYFHRNGKLTKGINSTFIALIPKVDSPQRLNDFRPISLVGGIYKILAKVLANRLCLVIGSVISESQTAFVKDRQILDGILIANEIVDEARKSKKELMLFKVDFEKAYDSVDWSYLDKVMESMSFPTLWRKWIRECVGTATTSILVNGSPTDEFPLERGLRQGDLLSPFLFLLAAEGLNVLMEAMVARNLFEGYSLGEFDPISVTHLQFADDTLLMGAKSWANVWALRALLVLFETMSGLKVNFNKSMLVGVNIPESWLCEASSAFCCKVEKIPFIYLGLPIGGDSRHLGFWKPMMDRLKNRLSGWKSRFLSFSGRLVLIKSVLTSLPVYALSFFKAPSGIISSIESLLIKFFWGGCEDFRKTAWVNWKTICLRREYGGLGVRQLREFNLALLGKWCWRMLVDREGLWFRVLAARYGVEGGRLRDGGRRGSLWWREIVSIRDRWEEDMLRECQSLLSNISLQAQYSDRWRWQPDPNTGYTVRGAYQLLTTLDSVTLDDAEHLIWHPQVPLKVSHLCVASTSR</sequence>